<sequence length="46" mass="4807">MAGIACSYWITSVIVVMPAPTRLPALVIRTLLAAGIVRRTVLAAGL</sequence>
<dbReference type="Proteomes" id="UP000317238">
    <property type="component" value="Unassembled WGS sequence"/>
</dbReference>
<gene>
    <name evidence="1" type="ORF">Pan14r_16100</name>
</gene>
<protein>
    <submittedName>
        <fullName evidence="1">Uncharacterized protein</fullName>
    </submittedName>
</protein>
<evidence type="ECO:0000313" key="1">
    <source>
        <dbReference type="EMBL" id="TWT69325.1"/>
    </source>
</evidence>
<accession>A0A5C5Y4U5</accession>
<dbReference type="EMBL" id="SJPL01000001">
    <property type="protein sequence ID" value="TWT69325.1"/>
    <property type="molecule type" value="Genomic_DNA"/>
</dbReference>
<reference evidence="1 2" key="1">
    <citation type="submission" date="2019-02" db="EMBL/GenBank/DDBJ databases">
        <title>Deep-cultivation of Planctomycetes and their phenomic and genomic characterization uncovers novel biology.</title>
        <authorList>
            <person name="Wiegand S."/>
            <person name="Jogler M."/>
            <person name="Boedeker C."/>
            <person name="Pinto D."/>
            <person name="Vollmers J."/>
            <person name="Rivas-Marin E."/>
            <person name="Kohn T."/>
            <person name="Peeters S.H."/>
            <person name="Heuer A."/>
            <person name="Rast P."/>
            <person name="Oberbeckmann S."/>
            <person name="Bunk B."/>
            <person name="Jeske O."/>
            <person name="Meyerdierks A."/>
            <person name="Storesund J.E."/>
            <person name="Kallscheuer N."/>
            <person name="Luecker S."/>
            <person name="Lage O.M."/>
            <person name="Pohl T."/>
            <person name="Merkel B.J."/>
            <person name="Hornburger P."/>
            <person name="Mueller R.-W."/>
            <person name="Bruemmer F."/>
            <person name="Labrenz M."/>
            <person name="Spormann A.M."/>
            <person name="Op Den Camp H."/>
            <person name="Overmann J."/>
            <person name="Amann R."/>
            <person name="Jetten M.S.M."/>
            <person name="Mascher T."/>
            <person name="Medema M.H."/>
            <person name="Devos D.P."/>
            <person name="Kaster A.-K."/>
            <person name="Ovreas L."/>
            <person name="Rohde M."/>
            <person name="Galperin M.Y."/>
            <person name="Jogler C."/>
        </authorList>
    </citation>
    <scope>NUCLEOTIDE SEQUENCE [LARGE SCALE GENOMIC DNA]</scope>
    <source>
        <strain evidence="1 2">Pan14r</strain>
    </source>
</reference>
<keyword evidence="2" id="KW-1185">Reference proteome</keyword>
<evidence type="ECO:0000313" key="2">
    <source>
        <dbReference type="Proteomes" id="UP000317238"/>
    </source>
</evidence>
<dbReference type="AlphaFoldDB" id="A0A5C5Y4U5"/>
<comment type="caution">
    <text evidence="1">The sequence shown here is derived from an EMBL/GenBank/DDBJ whole genome shotgun (WGS) entry which is preliminary data.</text>
</comment>
<proteinExistence type="predicted"/>
<organism evidence="1 2">
    <name type="scientific">Crateriforma conspicua</name>
    <dbReference type="NCBI Taxonomy" id="2527996"/>
    <lineage>
        <taxon>Bacteria</taxon>
        <taxon>Pseudomonadati</taxon>
        <taxon>Planctomycetota</taxon>
        <taxon>Planctomycetia</taxon>
        <taxon>Planctomycetales</taxon>
        <taxon>Planctomycetaceae</taxon>
        <taxon>Crateriforma</taxon>
    </lineage>
</organism>
<name>A0A5C5Y4U5_9PLAN</name>